<feature type="binding site" evidence="9">
    <location>
        <begin position="22"/>
        <end position="26"/>
    </location>
    <ligand>
        <name>4-amino-2-methyl-5-(diphosphooxymethyl)pyrimidine</name>
        <dbReference type="ChEBI" id="CHEBI:57841"/>
    </ligand>
</feature>
<dbReference type="SUPFAM" id="SSF51391">
    <property type="entry name" value="Thiamin phosphate synthase"/>
    <property type="match status" value="1"/>
</dbReference>
<dbReference type="GO" id="GO:0009228">
    <property type="term" value="P:thiamine biosynthetic process"/>
    <property type="evidence" value="ECO:0007669"/>
    <property type="project" value="UniProtKB-KW"/>
</dbReference>
<evidence type="ECO:0000256" key="3">
    <source>
        <dbReference type="ARBA" id="ARBA00022723"/>
    </source>
</evidence>
<keyword evidence="4 9" id="KW-0460">Magnesium</keyword>
<dbReference type="PANTHER" id="PTHR20857:SF15">
    <property type="entry name" value="THIAMINE-PHOSPHATE SYNTHASE"/>
    <property type="match status" value="1"/>
</dbReference>
<name>A0A839ISZ6_9GAMM</name>
<evidence type="ECO:0000256" key="6">
    <source>
        <dbReference type="ARBA" id="ARBA00047334"/>
    </source>
</evidence>
<dbReference type="UniPathway" id="UPA00060">
    <property type="reaction ID" value="UER00141"/>
</dbReference>
<evidence type="ECO:0000256" key="2">
    <source>
        <dbReference type="ARBA" id="ARBA00022679"/>
    </source>
</evidence>
<evidence type="ECO:0000256" key="5">
    <source>
        <dbReference type="ARBA" id="ARBA00022977"/>
    </source>
</evidence>
<dbReference type="AlphaFoldDB" id="A0A839ISZ6"/>
<comment type="function">
    <text evidence="9">Condenses 4-methyl-5-(beta-hydroxyethyl)thiazole monophosphate (THZ-P) and 2-methyl-4-amino-5-hydroxymethyl pyrimidine pyrophosphate (HMP-PP) to form thiamine monophosphate (TMP).</text>
</comment>
<dbReference type="Pfam" id="PF02581">
    <property type="entry name" value="TMP-TENI"/>
    <property type="match status" value="1"/>
</dbReference>
<evidence type="ECO:0000256" key="11">
    <source>
        <dbReference type="RuleBase" id="RU004253"/>
    </source>
</evidence>
<comment type="catalytic activity">
    <reaction evidence="6 9 10">
        <text>4-methyl-5-(2-phosphooxyethyl)-thiazole + 4-amino-2-methyl-5-(diphosphooxymethyl)pyrimidine + H(+) = thiamine phosphate + diphosphate</text>
        <dbReference type="Rhea" id="RHEA:22328"/>
        <dbReference type="ChEBI" id="CHEBI:15378"/>
        <dbReference type="ChEBI" id="CHEBI:33019"/>
        <dbReference type="ChEBI" id="CHEBI:37575"/>
        <dbReference type="ChEBI" id="CHEBI:57841"/>
        <dbReference type="ChEBI" id="CHEBI:58296"/>
        <dbReference type="EC" id="2.5.1.3"/>
    </reaction>
</comment>
<feature type="binding site" evidence="9">
    <location>
        <position position="55"/>
    </location>
    <ligand>
        <name>Mg(2+)</name>
        <dbReference type="ChEBI" id="CHEBI:18420"/>
    </ligand>
</feature>
<dbReference type="EMBL" id="JACJFM010000023">
    <property type="protein sequence ID" value="MBB1488071.1"/>
    <property type="molecule type" value="Genomic_DNA"/>
</dbReference>
<keyword evidence="5 9" id="KW-0784">Thiamine biosynthesis</keyword>
<dbReference type="GO" id="GO:0000287">
    <property type="term" value="F:magnesium ion binding"/>
    <property type="evidence" value="ECO:0007669"/>
    <property type="project" value="UniProtKB-UniRule"/>
</dbReference>
<dbReference type="NCBIfam" id="TIGR00693">
    <property type="entry name" value="thiE"/>
    <property type="match status" value="1"/>
</dbReference>
<evidence type="ECO:0000313" key="14">
    <source>
        <dbReference type="Proteomes" id="UP000565262"/>
    </source>
</evidence>
<dbReference type="InterPro" id="IPR022998">
    <property type="entry name" value="ThiamineP_synth_TenI"/>
</dbReference>
<keyword evidence="14" id="KW-1185">Reference proteome</keyword>
<feature type="binding site" evidence="9">
    <location>
        <position position="54"/>
    </location>
    <ligand>
        <name>4-amino-2-methyl-5-(diphosphooxymethyl)pyrimidine</name>
        <dbReference type="ChEBI" id="CHEBI:57841"/>
    </ligand>
</feature>
<comment type="pathway">
    <text evidence="1 9 11">Cofactor biosynthesis; thiamine diphosphate biosynthesis; thiamine phosphate from 4-amino-2-methyl-5-diphosphomethylpyrimidine and 4-methyl-5-(2-phosphoethyl)-thiazole: step 1/1.</text>
</comment>
<protein>
    <recommendedName>
        <fullName evidence="9">Thiamine-phosphate synthase</fullName>
        <shortName evidence="9">TP synthase</shortName>
        <shortName evidence="9">TPS</shortName>
        <ecNumber evidence="9">2.5.1.3</ecNumber>
    </recommendedName>
    <alternativeName>
        <fullName evidence="9">Thiamine-phosphate pyrophosphorylase</fullName>
        <shortName evidence="9">TMP pyrophosphorylase</shortName>
        <shortName evidence="9">TMP-PPase</shortName>
    </alternativeName>
</protein>
<comment type="catalytic activity">
    <reaction evidence="7 9 10">
        <text>2-(2-carboxy-4-methylthiazol-5-yl)ethyl phosphate + 4-amino-2-methyl-5-(diphosphooxymethyl)pyrimidine + 2 H(+) = thiamine phosphate + CO2 + diphosphate</text>
        <dbReference type="Rhea" id="RHEA:47848"/>
        <dbReference type="ChEBI" id="CHEBI:15378"/>
        <dbReference type="ChEBI" id="CHEBI:16526"/>
        <dbReference type="ChEBI" id="CHEBI:33019"/>
        <dbReference type="ChEBI" id="CHEBI:37575"/>
        <dbReference type="ChEBI" id="CHEBI:57841"/>
        <dbReference type="ChEBI" id="CHEBI:62890"/>
        <dbReference type="EC" id="2.5.1.3"/>
    </reaction>
</comment>
<reference evidence="13 14" key="1">
    <citation type="submission" date="2020-08" db="EMBL/GenBank/DDBJ databases">
        <title>Oceanospirillum sp. nov. isolated from marine sediment.</title>
        <authorList>
            <person name="Ji X."/>
        </authorList>
    </citation>
    <scope>NUCLEOTIDE SEQUENCE [LARGE SCALE GENOMIC DNA]</scope>
    <source>
        <strain evidence="13 14">D5</strain>
    </source>
</reference>
<dbReference type="GO" id="GO:0009229">
    <property type="term" value="P:thiamine diphosphate biosynthetic process"/>
    <property type="evidence" value="ECO:0007669"/>
    <property type="project" value="UniProtKB-UniRule"/>
</dbReference>
<dbReference type="CDD" id="cd00564">
    <property type="entry name" value="TMP_TenI"/>
    <property type="match status" value="1"/>
</dbReference>
<dbReference type="PANTHER" id="PTHR20857">
    <property type="entry name" value="THIAMINE-PHOSPHATE PYROPHOSPHORYLASE"/>
    <property type="match status" value="1"/>
</dbReference>
<evidence type="ECO:0000256" key="4">
    <source>
        <dbReference type="ARBA" id="ARBA00022842"/>
    </source>
</evidence>
<comment type="cofactor">
    <cofactor evidence="9">
        <name>Mg(2+)</name>
        <dbReference type="ChEBI" id="CHEBI:18420"/>
    </cofactor>
    <text evidence="9">Binds 1 Mg(2+) ion per subunit.</text>
</comment>
<evidence type="ECO:0000256" key="7">
    <source>
        <dbReference type="ARBA" id="ARBA00047851"/>
    </source>
</evidence>
<evidence type="ECO:0000313" key="13">
    <source>
        <dbReference type="EMBL" id="MBB1488071.1"/>
    </source>
</evidence>
<evidence type="ECO:0000256" key="8">
    <source>
        <dbReference type="ARBA" id="ARBA00047883"/>
    </source>
</evidence>
<accession>A0A839ISZ6</accession>
<dbReference type="Gene3D" id="3.20.20.70">
    <property type="entry name" value="Aldolase class I"/>
    <property type="match status" value="1"/>
</dbReference>
<evidence type="ECO:0000259" key="12">
    <source>
        <dbReference type="Pfam" id="PF02581"/>
    </source>
</evidence>
<dbReference type="Proteomes" id="UP000565262">
    <property type="component" value="Unassembled WGS sequence"/>
</dbReference>
<dbReference type="EC" id="2.5.1.3" evidence="9"/>
<feature type="domain" description="Thiamine phosphate synthase/TenI" evidence="12">
    <location>
        <begin position="4"/>
        <end position="172"/>
    </location>
</feature>
<dbReference type="InterPro" id="IPR036206">
    <property type="entry name" value="ThiamineP_synth_sf"/>
</dbReference>
<feature type="binding site" evidence="9">
    <location>
        <position position="74"/>
    </location>
    <ligand>
        <name>Mg(2+)</name>
        <dbReference type="ChEBI" id="CHEBI:18420"/>
    </ligand>
</feature>
<keyword evidence="3 9" id="KW-0479">Metal-binding</keyword>
<feature type="binding site" evidence="9">
    <location>
        <position position="123"/>
    </location>
    <ligand>
        <name>4-amino-2-methyl-5-(diphosphooxymethyl)pyrimidine</name>
        <dbReference type="ChEBI" id="CHEBI:57841"/>
    </ligand>
</feature>
<feature type="binding site" evidence="9">
    <location>
        <position position="150"/>
    </location>
    <ligand>
        <name>2-[(2R,5Z)-2-carboxy-4-methylthiazol-5(2H)-ylidene]ethyl phosphate</name>
        <dbReference type="ChEBI" id="CHEBI:62899"/>
    </ligand>
</feature>
<dbReference type="GO" id="GO:0004789">
    <property type="term" value="F:thiamine-phosphate diphosphorylase activity"/>
    <property type="evidence" value="ECO:0007669"/>
    <property type="project" value="UniProtKB-UniRule"/>
</dbReference>
<feature type="binding site" evidence="9">
    <location>
        <position position="93"/>
    </location>
    <ligand>
        <name>4-amino-2-methyl-5-(diphosphooxymethyl)pyrimidine</name>
        <dbReference type="ChEBI" id="CHEBI:57841"/>
    </ligand>
</feature>
<gene>
    <name evidence="9" type="primary">thiE</name>
    <name evidence="13" type="ORF">H4O21_15805</name>
</gene>
<feature type="binding site" evidence="9">
    <location>
        <begin position="120"/>
        <end position="122"/>
    </location>
    <ligand>
        <name>2-[(2R,5Z)-2-carboxy-4-methylthiazol-5(2H)-ylidene]ethyl phosphate</name>
        <dbReference type="ChEBI" id="CHEBI:62899"/>
    </ligand>
</feature>
<comment type="caution">
    <text evidence="13">The sequence shown here is derived from an EMBL/GenBank/DDBJ whole genome shotgun (WGS) entry which is preliminary data.</text>
</comment>
<organism evidence="13 14">
    <name type="scientific">Oceanospirillum sediminis</name>
    <dbReference type="NCBI Taxonomy" id="2760088"/>
    <lineage>
        <taxon>Bacteria</taxon>
        <taxon>Pseudomonadati</taxon>
        <taxon>Pseudomonadota</taxon>
        <taxon>Gammaproteobacteria</taxon>
        <taxon>Oceanospirillales</taxon>
        <taxon>Oceanospirillaceae</taxon>
        <taxon>Oceanospirillum</taxon>
    </lineage>
</organism>
<keyword evidence="2 9" id="KW-0808">Transferase</keyword>
<comment type="similarity">
    <text evidence="9 10">Belongs to the thiamine-phosphate synthase family.</text>
</comment>
<comment type="caution">
    <text evidence="9">Lacks conserved residue(s) required for the propagation of feature annotation.</text>
</comment>
<proteinExistence type="inferred from homology"/>
<dbReference type="HAMAP" id="MF_00097">
    <property type="entry name" value="TMP_synthase"/>
    <property type="match status" value="1"/>
</dbReference>
<dbReference type="InterPro" id="IPR013785">
    <property type="entry name" value="Aldolase_TIM"/>
</dbReference>
<evidence type="ECO:0000256" key="9">
    <source>
        <dbReference type="HAMAP-Rule" id="MF_00097"/>
    </source>
</evidence>
<dbReference type="InterPro" id="IPR034291">
    <property type="entry name" value="TMP_synthase"/>
</dbReference>
<comment type="catalytic activity">
    <reaction evidence="8 9 10">
        <text>2-[(2R,5Z)-2-carboxy-4-methylthiazol-5(2H)-ylidene]ethyl phosphate + 4-amino-2-methyl-5-(diphosphooxymethyl)pyrimidine + 2 H(+) = thiamine phosphate + CO2 + diphosphate</text>
        <dbReference type="Rhea" id="RHEA:47844"/>
        <dbReference type="ChEBI" id="CHEBI:15378"/>
        <dbReference type="ChEBI" id="CHEBI:16526"/>
        <dbReference type="ChEBI" id="CHEBI:33019"/>
        <dbReference type="ChEBI" id="CHEBI:37575"/>
        <dbReference type="ChEBI" id="CHEBI:57841"/>
        <dbReference type="ChEBI" id="CHEBI:62899"/>
        <dbReference type="EC" id="2.5.1.3"/>
    </reaction>
</comment>
<evidence type="ECO:0000256" key="1">
    <source>
        <dbReference type="ARBA" id="ARBA00005165"/>
    </source>
</evidence>
<evidence type="ECO:0000256" key="10">
    <source>
        <dbReference type="RuleBase" id="RU003826"/>
    </source>
</evidence>
<dbReference type="GO" id="GO:0005737">
    <property type="term" value="C:cytoplasm"/>
    <property type="evidence" value="ECO:0007669"/>
    <property type="project" value="TreeGrafter"/>
</dbReference>
<sequence>MPGEHLIQKSELALQAGLAFLQYRRKGGTEDERQHEAGQLLALCRQYQTPLIINDDLELAMAIDADGVHLGQSDGSLKEARQRLGNDKIIGTTCHDSLQLAEQAIQDGASYIAFGRFFPSNTKPGASPAPLSLLTEARARFDCPIVAIGGINLDNARQVTEMGADFVAVVHTVFASDQPDQQVYRLQHTLNKVESA</sequence>